<dbReference type="Proteomes" id="UP001155220">
    <property type="component" value="Unassembled WGS sequence"/>
</dbReference>
<dbReference type="EMBL" id="JALHBS010000026">
    <property type="protein sequence ID" value="MCP3054394.1"/>
    <property type="molecule type" value="Genomic_DNA"/>
</dbReference>
<reference evidence="2" key="1">
    <citation type="submission" date="2022-03" db="EMBL/GenBank/DDBJ databases">
        <title>Aurantimonas Liuensis sp. Nov., isolated from the hadal seawater of the Mariana Trench.</title>
        <authorList>
            <person name="Liu R."/>
        </authorList>
    </citation>
    <scope>NUCLEOTIDE SEQUENCE</scope>
    <source>
        <strain evidence="2">LRZ36</strain>
    </source>
</reference>
<dbReference type="InterPro" id="IPR007460">
    <property type="entry name" value="BrnT_toxin"/>
</dbReference>
<evidence type="ECO:0000313" key="3">
    <source>
        <dbReference type="Proteomes" id="UP001155220"/>
    </source>
</evidence>
<keyword evidence="3" id="KW-1185">Reference proteome</keyword>
<feature type="region of interest" description="Disordered" evidence="1">
    <location>
        <begin position="52"/>
        <end position="81"/>
    </location>
</feature>
<dbReference type="AlphaFoldDB" id="A0A9X2HB66"/>
<comment type="caution">
    <text evidence="2">The sequence shown here is derived from an EMBL/GenBank/DDBJ whole genome shotgun (WGS) entry which is preliminary data.</text>
</comment>
<proteinExistence type="predicted"/>
<name>A0A9X2HB66_9HYPH</name>
<evidence type="ECO:0000313" key="2">
    <source>
        <dbReference type="EMBL" id="MCP3054394.1"/>
    </source>
</evidence>
<accession>A0A9X2HB66</accession>
<dbReference type="InterPro" id="IPR038573">
    <property type="entry name" value="BrnT_sf"/>
</dbReference>
<feature type="compositionally biased region" description="Basic and acidic residues" evidence="1">
    <location>
        <begin position="59"/>
        <end position="68"/>
    </location>
</feature>
<evidence type="ECO:0000256" key="1">
    <source>
        <dbReference type="SAM" id="MobiDB-lite"/>
    </source>
</evidence>
<dbReference type="RefSeq" id="WP_253963298.1">
    <property type="nucleotide sequence ID" value="NZ_JALHBS010000026.1"/>
</dbReference>
<gene>
    <name evidence="2" type="ORF">MJ956_04440</name>
</gene>
<organism evidence="2 3">
    <name type="scientific">Aurantimonas marianensis</name>
    <dbReference type="NCBI Taxonomy" id="2920428"/>
    <lineage>
        <taxon>Bacteria</taxon>
        <taxon>Pseudomonadati</taxon>
        <taxon>Pseudomonadota</taxon>
        <taxon>Alphaproteobacteria</taxon>
        <taxon>Hyphomicrobiales</taxon>
        <taxon>Aurantimonadaceae</taxon>
        <taxon>Aurantimonas</taxon>
    </lineage>
</organism>
<sequence length="81" mass="9132">MDAAQIFAGPTVEAIDDRADYGEIRIRSIGRRDGQHDVVIYTFRNGTRRLISARKAGRHDRDRYDKSIARRSAGTKGPNES</sequence>
<dbReference type="Gene3D" id="3.10.450.530">
    <property type="entry name" value="Ribonuclease toxin, BrnT, of type II toxin-antitoxin system"/>
    <property type="match status" value="1"/>
</dbReference>
<dbReference type="Pfam" id="PF04365">
    <property type="entry name" value="BrnT_toxin"/>
    <property type="match status" value="1"/>
</dbReference>
<protein>
    <submittedName>
        <fullName evidence="2">BrnT family toxin</fullName>
    </submittedName>
</protein>